<name>A0A6A6BUT6_9PEZI</name>
<dbReference type="GeneID" id="54304824"/>
<sequence>MVLDLASPNYSIQLVNIYNQRPQKDPQGPYTIERVFGYSTPNPNSLIARDFNYHHP</sequence>
<evidence type="ECO:0000313" key="1">
    <source>
        <dbReference type="EMBL" id="KAF2147588.1"/>
    </source>
</evidence>
<organism evidence="1 2">
    <name type="scientific">Aplosporella prunicola CBS 121167</name>
    <dbReference type="NCBI Taxonomy" id="1176127"/>
    <lineage>
        <taxon>Eukaryota</taxon>
        <taxon>Fungi</taxon>
        <taxon>Dikarya</taxon>
        <taxon>Ascomycota</taxon>
        <taxon>Pezizomycotina</taxon>
        <taxon>Dothideomycetes</taxon>
        <taxon>Dothideomycetes incertae sedis</taxon>
        <taxon>Botryosphaeriales</taxon>
        <taxon>Aplosporellaceae</taxon>
        <taxon>Aplosporella</taxon>
    </lineage>
</organism>
<dbReference type="Proteomes" id="UP000799438">
    <property type="component" value="Unassembled WGS sequence"/>
</dbReference>
<reference evidence="1" key="1">
    <citation type="journal article" date="2020" name="Stud. Mycol.">
        <title>101 Dothideomycetes genomes: a test case for predicting lifestyles and emergence of pathogens.</title>
        <authorList>
            <person name="Haridas S."/>
            <person name="Albert R."/>
            <person name="Binder M."/>
            <person name="Bloem J."/>
            <person name="Labutti K."/>
            <person name="Salamov A."/>
            <person name="Andreopoulos B."/>
            <person name="Baker S."/>
            <person name="Barry K."/>
            <person name="Bills G."/>
            <person name="Bluhm B."/>
            <person name="Cannon C."/>
            <person name="Castanera R."/>
            <person name="Culley D."/>
            <person name="Daum C."/>
            <person name="Ezra D."/>
            <person name="Gonzalez J."/>
            <person name="Henrissat B."/>
            <person name="Kuo A."/>
            <person name="Liang C."/>
            <person name="Lipzen A."/>
            <person name="Lutzoni F."/>
            <person name="Magnuson J."/>
            <person name="Mondo S."/>
            <person name="Nolan M."/>
            <person name="Ohm R."/>
            <person name="Pangilinan J."/>
            <person name="Park H.-J."/>
            <person name="Ramirez L."/>
            <person name="Alfaro M."/>
            <person name="Sun H."/>
            <person name="Tritt A."/>
            <person name="Yoshinaga Y."/>
            <person name="Zwiers L.-H."/>
            <person name="Turgeon B."/>
            <person name="Goodwin S."/>
            <person name="Spatafora J."/>
            <person name="Crous P."/>
            <person name="Grigoriev I."/>
        </authorList>
    </citation>
    <scope>NUCLEOTIDE SEQUENCE</scope>
    <source>
        <strain evidence="1">CBS 121167</strain>
    </source>
</reference>
<dbReference type="EMBL" id="ML995474">
    <property type="protein sequence ID" value="KAF2147588.1"/>
    <property type="molecule type" value="Genomic_DNA"/>
</dbReference>
<protein>
    <submittedName>
        <fullName evidence="1">Uncharacterized protein</fullName>
    </submittedName>
</protein>
<proteinExistence type="predicted"/>
<dbReference type="RefSeq" id="XP_033403296.1">
    <property type="nucleotide sequence ID" value="XM_033547317.1"/>
</dbReference>
<dbReference type="AlphaFoldDB" id="A0A6A6BUT6"/>
<evidence type="ECO:0000313" key="2">
    <source>
        <dbReference type="Proteomes" id="UP000799438"/>
    </source>
</evidence>
<accession>A0A6A6BUT6</accession>
<keyword evidence="2" id="KW-1185">Reference proteome</keyword>
<gene>
    <name evidence="1" type="ORF">K452DRAFT_9230</name>
</gene>